<keyword evidence="1" id="KW-1133">Transmembrane helix</keyword>
<evidence type="ECO:0000313" key="3">
    <source>
        <dbReference type="Proteomes" id="UP000319040"/>
    </source>
</evidence>
<dbReference type="EMBL" id="FXTB01000007">
    <property type="protein sequence ID" value="SMO76729.1"/>
    <property type="molecule type" value="Genomic_DNA"/>
</dbReference>
<gene>
    <name evidence="2" type="ORF">SAMN06265379_10737</name>
</gene>
<dbReference type="Proteomes" id="UP000319040">
    <property type="component" value="Unassembled WGS sequence"/>
</dbReference>
<keyword evidence="1" id="KW-0472">Membrane</keyword>
<sequence>MPDSSLQAISKIYYNKIYYLFSFYYLCAHYNYGIIMKRDFSTFKVLGITLLVTMSSCVVGSIQLNAETLRTYGMELGISTGEETQYTSKQKKSKTTSPSKLRINHIIESGRTHIPFPVVSINHAPLVFHVSLVYYPAYLINKAIHTRAIGYSSLYQGMNFQNRAGPGTI</sequence>
<protein>
    <submittedName>
        <fullName evidence="2">Uncharacterized protein</fullName>
    </submittedName>
</protein>
<evidence type="ECO:0000256" key="1">
    <source>
        <dbReference type="SAM" id="Phobius"/>
    </source>
</evidence>
<feature type="transmembrane region" description="Helical" evidence="1">
    <location>
        <begin position="12"/>
        <end position="33"/>
    </location>
</feature>
<keyword evidence="3" id="KW-1185">Reference proteome</keyword>
<feature type="transmembrane region" description="Helical" evidence="1">
    <location>
        <begin position="45"/>
        <end position="64"/>
    </location>
</feature>
<evidence type="ECO:0000313" key="2">
    <source>
        <dbReference type="EMBL" id="SMO76729.1"/>
    </source>
</evidence>
<accession>A0A521DYC8</accession>
<keyword evidence="1" id="KW-0812">Transmembrane</keyword>
<reference evidence="2 3" key="1">
    <citation type="submission" date="2017-05" db="EMBL/GenBank/DDBJ databases">
        <authorList>
            <person name="Varghese N."/>
            <person name="Submissions S."/>
        </authorList>
    </citation>
    <scope>NUCLEOTIDE SEQUENCE [LARGE SCALE GENOMIC DNA]</scope>
    <source>
        <strain evidence="2 3">DSM 27040</strain>
    </source>
</reference>
<proteinExistence type="predicted"/>
<name>A0A521DYC8_SACCC</name>
<dbReference type="AlphaFoldDB" id="A0A521DYC8"/>
<organism evidence="2 3">
    <name type="scientific">Saccharicrinis carchari</name>
    <dbReference type="NCBI Taxonomy" id="1168039"/>
    <lineage>
        <taxon>Bacteria</taxon>
        <taxon>Pseudomonadati</taxon>
        <taxon>Bacteroidota</taxon>
        <taxon>Bacteroidia</taxon>
        <taxon>Marinilabiliales</taxon>
        <taxon>Marinilabiliaceae</taxon>
        <taxon>Saccharicrinis</taxon>
    </lineage>
</organism>